<dbReference type="InterPro" id="IPR049892">
    <property type="entry name" value="AA9"/>
</dbReference>
<evidence type="ECO:0000256" key="8">
    <source>
        <dbReference type="ARBA" id="ARBA00023326"/>
    </source>
</evidence>
<keyword evidence="15" id="KW-1185">Reference proteome</keyword>
<feature type="chain" id="PRO_5047011481" description="AA9 family lytic polysaccharide monooxygenase" evidence="12">
    <location>
        <begin position="20"/>
        <end position="239"/>
    </location>
</feature>
<keyword evidence="3 11" id="KW-0964">Secreted</keyword>
<feature type="domain" description="Auxiliary Activity family 9 catalytic" evidence="13">
    <location>
        <begin position="20"/>
        <end position="229"/>
    </location>
</feature>
<keyword evidence="4 11" id="KW-0136">Cellulose degradation</keyword>
<protein>
    <recommendedName>
        <fullName evidence="11">AA9 family lytic polysaccharide monooxygenase</fullName>
        <ecNumber evidence="11">1.14.99.56</ecNumber>
    </recommendedName>
    <alternativeName>
        <fullName evidence="11">Endo-beta-1,4-glucanase</fullName>
    </alternativeName>
    <alternativeName>
        <fullName evidence="11">Glycosyl hydrolase 61 family protein</fullName>
    </alternativeName>
</protein>
<reference evidence="14 15" key="1">
    <citation type="submission" date="2024-02" db="EMBL/GenBank/DDBJ databases">
        <title>Discinaceae phylogenomics.</title>
        <authorList>
            <person name="Dirks A.C."/>
            <person name="James T.Y."/>
        </authorList>
    </citation>
    <scope>NUCLEOTIDE SEQUENCE [LARGE SCALE GENOMIC DNA]</scope>
    <source>
        <strain evidence="14 15">ACD0624</strain>
    </source>
</reference>
<name>A0ABR3GAY3_9PEZI</name>
<comment type="domain">
    <text evidence="11">Has a modular structure: an endo-beta-1,4-glucanase catalytic module at the N-terminus, a linker rich in serines and threonines, and a C-terminal carbohydrate-binding module (CBM).</text>
</comment>
<evidence type="ECO:0000256" key="11">
    <source>
        <dbReference type="RuleBase" id="RU368122"/>
    </source>
</evidence>
<evidence type="ECO:0000256" key="7">
    <source>
        <dbReference type="ARBA" id="ARBA00023277"/>
    </source>
</evidence>
<dbReference type="PANTHER" id="PTHR33353:SF17">
    <property type="entry name" value="ENDO-BETA-1,4-GLUCANASE D"/>
    <property type="match status" value="1"/>
</dbReference>
<evidence type="ECO:0000256" key="3">
    <source>
        <dbReference type="ARBA" id="ARBA00022525"/>
    </source>
</evidence>
<proteinExistence type="inferred from homology"/>
<comment type="function">
    <text evidence="11">Lytic polysaccharide monooxygenase (LMPO) that depolymerizes crystalline and amorphous polysaccharides via the oxidation of scissile alpha- or beta-(1-4)-glycosidic bonds, yielding C1 and/or C4 oxidation products. Catalysis by LPMOs requires the reduction of the active-site copper from Cu(II) to Cu(I) by a reducing agent and H(2)O(2) or O(2) as a cosubstrate.</text>
</comment>
<keyword evidence="7 11" id="KW-0119">Carbohydrate metabolism</keyword>
<evidence type="ECO:0000313" key="14">
    <source>
        <dbReference type="EMBL" id="KAL0633107.1"/>
    </source>
</evidence>
<gene>
    <name evidence="14" type="ORF">Q9L58_008007</name>
</gene>
<dbReference type="Pfam" id="PF03443">
    <property type="entry name" value="AA9"/>
    <property type="match status" value="1"/>
</dbReference>
<keyword evidence="12" id="KW-0732">Signal</keyword>
<evidence type="ECO:0000256" key="12">
    <source>
        <dbReference type="SAM" id="SignalP"/>
    </source>
</evidence>
<organism evidence="14 15">
    <name type="scientific">Discina gigas</name>
    <dbReference type="NCBI Taxonomy" id="1032678"/>
    <lineage>
        <taxon>Eukaryota</taxon>
        <taxon>Fungi</taxon>
        <taxon>Dikarya</taxon>
        <taxon>Ascomycota</taxon>
        <taxon>Pezizomycotina</taxon>
        <taxon>Pezizomycetes</taxon>
        <taxon>Pezizales</taxon>
        <taxon>Discinaceae</taxon>
        <taxon>Discina</taxon>
    </lineage>
</organism>
<evidence type="ECO:0000259" key="13">
    <source>
        <dbReference type="Pfam" id="PF03443"/>
    </source>
</evidence>
<evidence type="ECO:0000256" key="4">
    <source>
        <dbReference type="ARBA" id="ARBA00023001"/>
    </source>
</evidence>
<dbReference type="CDD" id="cd21175">
    <property type="entry name" value="LPMO_AA9"/>
    <property type="match status" value="1"/>
</dbReference>
<evidence type="ECO:0000256" key="10">
    <source>
        <dbReference type="ARBA" id="ARBA00045077"/>
    </source>
</evidence>
<dbReference type="PANTHER" id="PTHR33353">
    <property type="entry name" value="PUTATIVE (AFU_ORTHOLOGUE AFUA_1G12560)-RELATED"/>
    <property type="match status" value="1"/>
</dbReference>
<dbReference type="Proteomes" id="UP001447188">
    <property type="component" value="Unassembled WGS sequence"/>
</dbReference>
<comment type="cofactor">
    <cofactor evidence="1">
        <name>Cu(2+)</name>
        <dbReference type="ChEBI" id="CHEBI:29036"/>
    </cofactor>
</comment>
<comment type="similarity">
    <text evidence="9">Belongs to the polysaccharide monooxygenase AA9 family.</text>
</comment>
<comment type="subcellular location">
    <subcellularLocation>
        <location evidence="2 11">Secreted</location>
    </subcellularLocation>
</comment>
<evidence type="ECO:0000256" key="2">
    <source>
        <dbReference type="ARBA" id="ARBA00004613"/>
    </source>
</evidence>
<evidence type="ECO:0000313" key="15">
    <source>
        <dbReference type="Proteomes" id="UP001447188"/>
    </source>
</evidence>
<feature type="signal peptide" evidence="12">
    <location>
        <begin position="1"/>
        <end position="19"/>
    </location>
</feature>
<dbReference type="EMBL" id="JBBBZM010000137">
    <property type="protein sequence ID" value="KAL0633107.1"/>
    <property type="molecule type" value="Genomic_DNA"/>
</dbReference>
<accession>A0ABR3GAY3</accession>
<evidence type="ECO:0000256" key="6">
    <source>
        <dbReference type="ARBA" id="ARBA00023157"/>
    </source>
</evidence>
<dbReference type="Gene3D" id="2.70.50.70">
    <property type="match status" value="1"/>
</dbReference>
<evidence type="ECO:0000256" key="1">
    <source>
        <dbReference type="ARBA" id="ARBA00001973"/>
    </source>
</evidence>
<evidence type="ECO:0000256" key="5">
    <source>
        <dbReference type="ARBA" id="ARBA00023008"/>
    </source>
</evidence>
<sequence>MRVLSLVPIIAGLLVTAEAHTTVYGVWINGVFRGDGRNVYVRSPPNNNPLKDITSSTINCNVNGANSVSTSVAVAAGAKFEFEWYHDARGDEIIASSHKGPITVYIAARSSNGNGAVWTKLAQDGLNGGSWAVDKLIANKGRHGLTIPSSLKPGDYLIRAEIIGLHEADVAYTTNSVRGAQFYPSCTQITVTGSGSAVPSQNFNFVGGYKYADPGITYSLYLKPPATTYPIIGPAVWTG</sequence>
<comment type="catalytic activity">
    <reaction evidence="10 11">
        <text>[(1-&gt;4)-beta-D-glucosyl]n+m + reduced acceptor + O2 = 4-dehydro-beta-D-glucosyl-[(1-&gt;4)-beta-D-glucosyl]n-1 + [(1-&gt;4)-beta-D-glucosyl]m + acceptor + H2O.</text>
        <dbReference type="EC" id="1.14.99.56"/>
    </reaction>
</comment>
<comment type="caution">
    <text evidence="14">The sequence shown here is derived from an EMBL/GenBank/DDBJ whole genome shotgun (WGS) entry which is preliminary data.</text>
</comment>
<evidence type="ECO:0000256" key="9">
    <source>
        <dbReference type="ARBA" id="ARBA00044502"/>
    </source>
</evidence>
<keyword evidence="6 11" id="KW-1015">Disulfide bond</keyword>
<dbReference type="EC" id="1.14.99.56" evidence="11"/>
<keyword evidence="5" id="KW-0186">Copper</keyword>
<keyword evidence="8 11" id="KW-0624">Polysaccharide degradation</keyword>
<dbReference type="InterPro" id="IPR005103">
    <property type="entry name" value="AA9_LPMO"/>
</dbReference>